<evidence type="ECO:0000256" key="7">
    <source>
        <dbReference type="SAM" id="SignalP"/>
    </source>
</evidence>
<dbReference type="Gene3D" id="2.40.160.50">
    <property type="entry name" value="membrane protein fhac: a member of the omp85/tpsb transporter family"/>
    <property type="match status" value="1"/>
</dbReference>
<keyword evidence="2" id="KW-1134">Transmembrane beta strand</keyword>
<comment type="subcellular location">
    <subcellularLocation>
        <location evidence="1">Membrane</location>
    </subcellularLocation>
</comment>
<evidence type="ECO:0000259" key="8">
    <source>
        <dbReference type="PROSITE" id="PS51779"/>
    </source>
</evidence>
<keyword evidence="5" id="KW-0472">Membrane</keyword>
<name>A0ABX8ZAN6_9NEIS</name>
<organism evidence="9 10">
    <name type="scientific">Deefgea tanakiae</name>
    <dbReference type="NCBI Taxonomy" id="2865840"/>
    <lineage>
        <taxon>Bacteria</taxon>
        <taxon>Pseudomonadati</taxon>
        <taxon>Pseudomonadota</taxon>
        <taxon>Betaproteobacteria</taxon>
        <taxon>Neisseriales</taxon>
        <taxon>Chitinibacteraceae</taxon>
        <taxon>Deefgea</taxon>
    </lineage>
</organism>
<dbReference type="PANTHER" id="PTHR12815">
    <property type="entry name" value="SORTING AND ASSEMBLY MACHINERY SAMM50 PROTEIN FAMILY MEMBER"/>
    <property type="match status" value="1"/>
</dbReference>
<dbReference type="InterPro" id="IPR039910">
    <property type="entry name" value="D15-like"/>
</dbReference>
<dbReference type="Gene3D" id="3.10.20.310">
    <property type="entry name" value="membrane protein fhac"/>
    <property type="match status" value="2"/>
</dbReference>
<evidence type="ECO:0000256" key="2">
    <source>
        <dbReference type="ARBA" id="ARBA00022452"/>
    </source>
</evidence>
<evidence type="ECO:0000313" key="9">
    <source>
        <dbReference type="EMBL" id="QZA78860.1"/>
    </source>
</evidence>
<feature type="chain" id="PRO_5046327528" evidence="7">
    <location>
        <begin position="24"/>
        <end position="588"/>
    </location>
</feature>
<evidence type="ECO:0000313" key="10">
    <source>
        <dbReference type="Proteomes" id="UP000825679"/>
    </source>
</evidence>
<evidence type="ECO:0000256" key="3">
    <source>
        <dbReference type="ARBA" id="ARBA00022692"/>
    </source>
</evidence>
<evidence type="ECO:0000256" key="1">
    <source>
        <dbReference type="ARBA" id="ARBA00004370"/>
    </source>
</evidence>
<evidence type="ECO:0000256" key="4">
    <source>
        <dbReference type="ARBA" id="ARBA00022729"/>
    </source>
</evidence>
<dbReference type="Proteomes" id="UP000825679">
    <property type="component" value="Chromosome"/>
</dbReference>
<dbReference type="InterPro" id="IPR000184">
    <property type="entry name" value="Bac_surfAg_D15"/>
</dbReference>
<gene>
    <name evidence="9" type="ORF">K4H28_05500</name>
</gene>
<dbReference type="PROSITE" id="PS51779">
    <property type="entry name" value="POTRA"/>
    <property type="match status" value="1"/>
</dbReference>
<proteinExistence type="predicted"/>
<evidence type="ECO:0000256" key="6">
    <source>
        <dbReference type="ARBA" id="ARBA00023237"/>
    </source>
</evidence>
<feature type="signal peptide" evidence="7">
    <location>
        <begin position="1"/>
        <end position="23"/>
    </location>
</feature>
<dbReference type="InterPro" id="IPR034746">
    <property type="entry name" value="POTRA"/>
</dbReference>
<evidence type="ECO:0000256" key="5">
    <source>
        <dbReference type="ARBA" id="ARBA00023136"/>
    </source>
</evidence>
<protein>
    <submittedName>
        <fullName evidence="9">Autotransporter assembly complex protein TamA</fullName>
    </submittedName>
</protein>
<dbReference type="RefSeq" id="WP_221007380.1">
    <property type="nucleotide sequence ID" value="NZ_CP081150.1"/>
</dbReference>
<feature type="domain" description="POTRA" evidence="8">
    <location>
        <begin position="206"/>
        <end position="280"/>
    </location>
</feature>
<accession>A0ABX8ZAN6</accession>
<keyword evidence="4 7" id="KW-0732">Signal</keyword>
<reference evidence="9 10" key="1">
    <citation type="submission" date="2021-08" db="EMBL/GenBank/DDBJ databases">
        <title>complete genome sequencing of Deefgea sp. D25.</title>
        <authorList>
            <person name="Bae J.-W."/>
            <person name="Gim D.-H."/>
        </authorList>
    </citation>
    <scope>NUCLEOTIDE SEQUENCE [LARGE SCALE GENOMIC DNA]</scope>
    <source>
        <strain evidence="9 10">D25</strain>
    </source>
</reference>
<dbReference type="PANTHER" id="PTHR12815:SF47">
    <property type="entry name" value="TRANSLOCATION AND ASSEMBLY MODULE SUBUNIT TAMA"/>
    <property type="match status" value="1"/>
</dbReference>
<dbReference type="EMBL" id="CP081150">
    <property type="protein sequence ID" value="QZA78860.1"/>
    <property type="molecule type" value="Genomic_DNA"/>
</dbReference>
<keyword evidence="10" id="KW-1185">Reference proteome</keyword>
<keyword evidence="3" id="KW-0812">Transmembrane</keyword>
<keyword evidence="6" id="KW-0998">Cell outer membrane</keyword>
<dbReference type="Pfam" id="PF01103">
    <property type="entry name" value="Omp85"/>
    <property type="match status" value="1"/>
</dbReference>
<dbReference type="InterPro" id="IPR010827">
    <property type="entry name" value="BamA/TamA_POTRA"/>
</dbReference>
<sequence>MKIQSLFSAFCLATVAVHSTAQAATEVEAPFTFRIDLRAPSAVSSLLERHLEIFALRNNPRNSPEQLNHAIENLPVSVANLLETEGYFNSKTQARLEQSTDRNLVVIEVEPGPVAIIKEAQLHVAGAIHDNPDRLAVLEQRFNNRADELIGEPFTQRSWDELKRRSLASFLARDYPASKMTDSRAEIDPEINTANFRIDIDSGPLFVFGATEVRGLNHFPESLVRDRVQINPGEAYRRNDLIDLQTELQNMPHFSSVLVDVDLPESEPFIAPIHINVQEAPLNRITSNIGFNTNVGAQIGVAYRHLNLLDRAWIFNSSFQLTQKEQSVSTGVTLPRGTDGWEHSANLDYLRSDIQGFLSETYRTGLSRNKIEGDIERFMSVQYVTESRELNDGTTSNPKSLTANFRWIQRKLDSKKDPKNGYLALAEIGGASEYLLSDVSFVRMYGNGILYNKIGKEGVLLLRLEVGETFSQDVFGVPSDALFRAGGVGSVRGYAYQSLGVPAGGSTAPGQVLATSTIEYQHPIAPDWRGAVFFDYGDAALDWQSFDAVGGVGIGARWQSPVGQIGADLAYGLESKKVRFEFAMGLAF</sequence>
<dbReference type="Pfam" id="PF07244">
    <property type="entry name" value="POTRA"/>
    <property type="match status" value="1"/>
</dbReference>